<gene>
    <name evidence="7" type="ORF">NNL38_21425</name>
</gene>
<reference evidence="7" key="1">
    <citation type="submission" date="2022-07" db="EMBL/GenBank/DDBJ databases">
        <title>Genome sequencing of Photobacterium atrarenae GJH2-4.</title>
        <authorList>
            <person name="Park S.-J."/>
        </authorList>
    </citation>
    <scope>NUCLEOTIDE SEQUENCE</scope>
    <source>
        <strain evidence="7">GJH2-4</strain>
    </source>
</reference>
<keyword evidence="3 4" id="KW-0408">Iron</keyword>
<feature type="signal peptide" evidence="5">
    <location>
        <begin position="1"/>
        <end position="22"/>
    </location>
</feature>
<name>A0ABY5GMP5_9GAMM</name>
<organism evidence="7 8">
    <name type="scientific">Photobacterium atrarenae</name>
    <dbReference type="NCBI Taxonomy" id="865757"/>
    <lineage>
        <taxon>Bacteria</taxon>
        <taxon>Pseudomonadati</taxon>
        <taxon>Pseudomonadota</taxon>
        <taxon>Gammaproteobacteria</taxon>
        <taxon>Vibrionales</taxon>
        <taxon>Vibrionaceae</taxon>
        <taxon>Photobacterium</taxon>
    </lineage>
</organism>
<dbReference type="SUPFAM" id="SSF46626">
    <property type="entry name" value="Cytochrome c"/>
    <property type="match status" value="2"/>
</dbReference>
<sequence>MSKRTLLLPLLGITLMSTGAAASPPPAAAVCVSCHGSDGQGAPNMAPMIAGLHPNYIAEQLDHFSSGKRQDPMMKSMADGLTDPAARAQVIEYFATRPSQSLTHPEKRGAEAAIYSQPRKLVYQGDWDRNIPACATCHGASGTGVAQFPRLAGQHADYLKKQLSAWKQGIRSGDHDAMMANIARQLTDDEINNLAYYFASLRY</sequence>
<evidence type="ECO:0000256" key="5">
    <source>
        <dbReference type="SAM" id="SignalP"/>
    </source>
</evidence>
<protein>
    <submittedName>
        <fullName evidence="7">C-type cytochrome</fullName>
    </submittedName>
</protein>
<keyword evidence="1 4" id="KW-0349">Heme</keyword>
<evidence type="ECO:0000256" key="2">
    <source>
        <dbReference type="ARBA" id="ARBA00022723"/>
    </source>
</evidence>
<dbReference type="InterPro" id="IPR009056">
    <property type="entry name" value="Cyt_c-like_dom"/>
</dbReference>
<feature type="chain" id="PRO_5046918982" evidence="5">
    <location>
        <begin position="23"/>
        <end position="203"/>
    </location>
</feature>
<evidence type="ECO:0000256" key="1">
    <source>
        <dbReference type="ARBA" id="ARBA00022617"/>
    </source>
</evidence>
<evidence type="ECO:0000256" key="4">
    <source>
        <dbReference type="PROSITE-ProRule" id="PRU00433"/>
    </source>
</evidence>
<dbReference type="PANTHER" id="PTHR33751:SF11">
    <property type="entry name" value="BLL4483 PROTEIN"/>
    <property type="match status" value="1"/>
</dbReference>
<dbReference type="InterPro" id="IPR024167">
    <property type="entry name" value="Cytochrome_c4-like"/>
</dbReference>
<proteinExistence type="predicted"/>
<dbReference type="InterPro" id="IPR050597">
    <property type="entry name" value="Cytochrome_c_Oxidase_Subunit"/>
</dbReference>
<dbReference type="EMBL" id="CP101509">
    <property type="protein sequence ID" value="UTV29578.1"/>
    <property type="molecule type" value="Genomic_DNA"/>
</dbReference>
<keyword evidence="2 4" id="KW-0479">Metal-binding</keyword>
<accession>A0ABY5GMP5</accession>
<evidence type="ECO:0000259" key="6">
    <source>
        <dbReference type="PROSITE" id="PS51007"/>
    </source>
</evidence>
<evidence type="ECO:0000256" key="3">
    <source>
        <dbReference type="ARBA" id="ARBA00023004"/>
    </source>
</evidence>
<feature type="domain" description="Cytochrome c" evidence="6">
    <location>
        <begin position="14"/>
        <end position="202"/>
    </location>
</feature>
<evidence type="ECO:0000313" key="7">
    <source>
        <dbReference type="EMBL" id="UTV29578.1"/>
    </source>
</evidence>
<keyword evidence="5" id="KW-0732">Signal</keyword>
<dbReference type="PIRSF" id="PIRSF000005">
    <property type="entry name" value="Cytochrome_c4"/>
    <property type="match status" value="1"/>
</dbReference>
<dbReference type="PROSITE" id="PS51007">
    <property type="entry name" value="CYTC"/>
    <property type="match status" value="1"/>
</dbReference>
<dbReference type="Proteomes" id="UP001057998">
    <property type="component" value="Chromosome 2"/>
</dbReference>
<dbReference type="Gene3D" id="1.10.760.10">
    <property type="entry name" value="Cytochrome c-like domain"/>
    <property type="match status" value="2"/>
</dbReference>
<evidence type="ECO:0000313" key="8">
    <source>
        <dbReference type="Proteomes" id="UP001057998"/>
    </source>
</evidence>
<dbReference type="PANTHER" id="PTHR33751">
    <property type="entry name" value="CBB3-TYPE CYTOCHROME C OXIDASE SUBUNIT FIXP"/>
    <property type="match status" value="1"/>
</dbReference>
<dbReference type="Pfam" id="PF00034">
    <property type="entry name" value="Cytochrom_C"/>
    <property type="match status" value="2"/>
</dbReference>
<keyword evidence="8" id="KW-1185">Reference proteome</keyword>
<dbReference type="InterPro" id="IPR036909">
    <property type="entry name" value="Cyt_c-like_dom_sf"/>
</dbReference>